<dbReference type="Pfam" id="PF00391">
    <property type="entry name" value="PEP-utilizers"/>
    <property type="match status" value="1"/>
</dbReference>
<dbReference type="SUPFAM" id="SSF56059">
    <property type="entry name" value="Glutathione synthetase ATP-binding domain-like"/>
    <property type="match status" value="1"/>
</dbReference>
<protein>
    <submittedName>
        <fullName evidence="3">Pyruvate, water dikinase</fullName>
    </submittedName>
</protein>
<dbReference type="InterPro" id="IPR013815">
    <property type="entry name" value="ATP_grasp_subdomain_1"/>
</dbReference>
<dbReference type="SUPFAM" id="SSF52009">
    <property type="entry name" value="Phosphohistidine domain"/>
    <property type="match status" value="1"/>
</dbReference>
<dbReference type="AlphaFoldDB" id="A0A1H9V4V6"/>
<evidence type="ECO:0000259" key="1">
    <source>
        <dbReference type="Pfam" id="PF00391"/>
    </source>
</evidence>
<dbReference type="Gene3D" id="3.50.30.10">
    <property type="entry name" value="Phosphohistidine domain"/>
    <property type="match status" value="1"/>
</dbReference>
<evidence type="ECO:0000259" key="2">
    <source>
        <dbReference type="Pfam" id="PF01326"/>
    </source>
</evidence>
<accession>A0A1H9V4V6</accession>
<dbReference type="Gene3D" id="3.30.470.20">
    <property type="entry name" value="ATP-grasp fold, B domain"/>
    <property type="match status" value="1"/>
</dbReference>
<dbReference type="Gene3D" id="3.30.1490.20">
    <property type="entry name" value="ATP-grasp fold, A domain"/>
    <property type="match status" value="1"/>
</dbReference>
<proteinExistence type="predicted"/>
<dbReference type="InterPro" id="IPR008279">
    <property type="entry name" value="PEP-util_enz_mobile_dom"/>
</dbReference>
<reference evidence="3 4" key="1">
    <citation type="submission" date="2016-10" db="EMBL/GenBank/DDBJ databases">
        <authorList>
            <person name="de Groot N.N."/>
        </authorList>
    </citation>
    <scope>NUCLEOTIDE SEQUENCE [LARGE SCALE GENOMIC DNA]</scope>
    <source>
        <strain evidence="3 4">AR40</strain>
    </source>
</reference>
<dbReference type="GO" id="GO:0005524">
    <property type="term" value="F:ATP binding"/>
    <property type="evidence" value="ECO:0007669"/>
    <property type="project" value="InterPro"/>
</dbReference>
<dbReference type="InterPro" id="IPR036637">
    <property type="entry name" value="Phosphohistidine_dom_sf"/>
</dbReference>
<sequence length="816" mass="91163">MSQYVLGFDKIRKEDVAIAGGKGANLGEMTAARIPVPGGVVISADAYELYMKHNNINVLDYYKADRSRSLEELRTSIRNGSFPDSLQEEIVEAYNSIGHPVAVRSSATAEDLEDASFAGQQETYLNVDGAMMLLQSIKDCYASLWGDRAVSYRINSGYDSDSVKLAVVIQEMVNSDISGVMFTSDPSGDADNVHINASYGLGEAIVSGIVSPDEYITDRYGCIKCQHIGDKKDQIVYSLESHGTCRIPVPDNMRTRKVMSDEQVSRLVAEGLNIEKHYGHPMDIEWAFKDDKIYILQARAITTISKCSEKKFTDADFEGLPVTKPAKGKMRENILFNLEKTPTPYYPLDHDFGGFVGQQKEILFDQIGLKFGDGLYPIDDNGITRLPSNKIKITKGIFSLPRYWKMICDIDNNITKSEESLKACTQAFHKEKELRPATVKELGLALERMHDLIGKTVYDRFLYALFPNAIESMKVTKVLKKIDKNLNSFDVLEGLSYITADINRELSLLAAYINSDPEMAAYVDSHSYEEIVIRYSELGTKLSTFMVNYDSKSDYNCYCFAAKTWREDKERFISVLRPMVKSGAGVATLEEGEKSFGKLMNKVKASVSASKYADFEKRVKAVRHYHYIREASQYLWESEFEYCRKLLDDLCKAMPAQRQDLLMLFADELYDACRKESLDDYEDIIERRKAKRPLAEAYFVRSMERALSTDSDDIVGIAGSTGQATGKVCIVNSPAEFNKLCKGDILVCTYTDPEWTPLFTLAAGVVVDTGGTLSHAAIVAREYNIPAVLATGDATSKLKDGDKVMVDGTSGKVVKI</sequence>
<keyword evidence="3" id="KW-0418">Kinase</keyword>
<dbReference type="RefSeq" id="WP_074757413.1">
    <property type="nucleotide sequence ID" value="NZ_FOGJ01000021.1"/>
</dbReference>
<gene>
    <name evidence="3" type="ORF">SAMN04487884_12126</name>
</gene>
<feature type="domain" description="PEP-utilising enzyme mobile" evidence="1">
    <location>
        <begin position="742"/>
        <end position="811"/>
    </location>
</feature>
<dbReference type="Pfam" id="PF01326">
    <property type="entry name" value="PPDK_N"/>
    <property type="match status" value="1"/>
</dbReference>
<keyword evidence="3" id="KW-0670">Pyruvate</keyword>
<evidence type="ECO:0000313" key="3">
    <source>
        <dbReference type="EMBL" id="SES16434.1"/>
    </source>
</evidence>
<dbReference type="OrthoDB" id="9765468at2"/>
<dbReference type="GO" id="GO:0016301">
    <property type="term" value="F:kinase activity"/>
    <property type="evidence" value="ECO:0007669"/>
    <property type="project" value="UniProtKB-KW"/>
</dbReference>
<dbReference type="Proteomes" id="UP000182584">
    <property type="component" value="Unassembled WGS sequence"/>
</dbReference>
<name>A0A1H9V4V6_BUTFI</name>
<dbReference type="InterPro" id="IPR051549">
    <property type="entry name" value="PEP_Utilizing_Enz"/>
</dbReference>
<dbReference type="EMBL" id="FOGJ01000021">
    <property type="protein sequence ID" value="SES16434.1"/>
    <property type="molecule type" value="Genomic_DNA"/>
</dbReference>
<organism evidence="3 4">
    <name type="scientific">Butyrivibrio fibrisolvens</name>
    <dbReference type="NCBI Taxonomy" id="831"/>
    <lineage>
        <taxon>Bacteria</taxon>
        <taxon>Bacillati</taxon>
        <taxon>Bacillota</taxon>
        <taxon>Clostridia</taxon>
        <taxon>Lachnospirales</taxon>
        <taxon>Lachnospiraceae</taxon>
        <taxon>Butyrivibrio</taxon>
    </lineage>
</organism>
<feature type="domain" description="Pyruvate phosphate dikinase AMP/ATP-binding" evidence="2">
    <location>
        <begin position="17"/>
        <end position="314"/>
    </location>
</feature>
<dbReference type="InterPro" id="IPR002192">
    <property type="entry name" value="PPDK_AMP/ATP-bd"/>
</dbReference>
<dbReference type="PANTHER" id="PTHR43615">
    <property type="entry name" value="PHOSPHOENOLPYRUVATE SYNTHASE-RELATED"/>
    <property type="match status" value="1"/>
</dbReference>
<evidence type="ECO:0000313" key="4">
    <source>
        <dbReference type="Proteomes" id="UP000182584"/>
    </source>
</evidence>
<keyword evidence="3" id="KW-0808">Transferase</keyword>
<dbReference type="PANTHER" id="PTHR43615:SF1">
    <property type="entry name" value="PPDK_N DOMAIN-CONTAINING PROTEIN"/>
    <property type="match status" value="1"/>
</dbReference>